<evidence type="ECO:0000313" key="6">
    <source>
        <dbReference type="EMBL" id="KMS53092.1"/>
    </source>
</evidence>
<keyword evidence="2 4" id="KW-0238">DNA-binding</keyword>
<evidence type="ECO:0000256" key="4">
    <source>
        <dbReference type="PROSITE-ProRule" id="PRU00335"/>
    </source>
</evidence>
<name>A0A0J7XN53_9SPHN</name>
<dbReference type="InterPro" id="IPR009057">
    <property type="entry name" value="Homeodomain-like_sf"/>
</dbReference>
<dbReference type="PROSITE" id="PS50977">
    <property type="entry name" value="HTH_TETR_2"/>
    <property type="match status" value="1"/>
</dbReference>
<proteinExistence type="predicted"/>
<evidence type="ECO:0000256" key="1">
    <source>
        <dbReference type="ARBA" id="ARBA00023015"/>
    </source>
</evidence>
<dbReference type="GO" id="GO:0000976">
    <property type="term" value="F:transcription cis-regulatory region binding"/>
    <property type="evidence" value="ECO:0007669"/>
    <property type="project" value="TreeGrafter"/>
</dbReference>
<dbReference type="Proteomes" id="UP000052232">
    <property type="component" value="Unassembled WGS sequence"/>
</dbReference>
<dbReference type="PATRIC" id="fig|1420583.3.peg.3614"/>
<dbReference type="EMBL" id="JACT01000005">
    <property type="protein sequence ID" value="KMS53092.1"/>
    <property type="molecule type" value="Genomic_DNA"/>
</dbReference>
<sequence length="409" mass="45007">MHDRLAPSMEAQYSSKDRIIDAVLGLWEDVGGTGLSVRTIARAADVPVSSLYYHFGSLEQLFVIAQDHARLSAAAWRDRHLHGLQGARLDAMAFAPVFAALVDDWACAQRRLAFAWREGQQLAVRDPGFQEGAMRWTHMWVDMWREIGAHFGLEDSGALTARLFDSESFLHMINWRRMVDRAGLDEFARGWTAWLCGRAIPDAPFRDFARAQAQREFPALPERDETAGRIAAAAAAIVSRKGAGSMTHRAVAAEAGLTLGVVSHKFRTSADLMRAAFDSLYLGNVPATGSAVAPVVDDHWSLGDLVQLLQRSAASAGPEELTIVVARDPSYRHFAAQLRYLRGRTSGRYLQAFLGPDHPISELEAALFSGFLAGQIRAQLAAPGYQSPDRVHQELEQLLALIARRVVSP</sequence>
<protein>
    <submittedName>
        <fullName evidence="6">TetR family transcriptional regulator</fullName>
    </submittedName>
</protein>
<dbReference type="STRING" id="1420583.V473_19075"/>
<feature type="DNA-binding region" description="H-T-H motif" evidence="4">
    <location>
        <begin position="36"/>
        <end position="55"/>
    </location>
</feature>
<accession>A0A0J7XN53</accession>
<dbReference type="Gene3D" id="1.10.357.10">
    <property type="entry name" value="Tetracycline Repressor, domain 2"/>
    <property type="match status" value="2"/>
</dbReference>
<comment type="caution">
    <text evidence="6">The sequence shown here is derived from an EMBL/GenBank/DDBJ whole genome shotgun (WGS) entry which is preliminary data.</text>
</comment>
<dbReference type="SUPFAM" id="SSF46689">
    <property type="entry name" value="Homeodomain-like"/>
    <property type="match status" value="2"/>
</dbReference>
<keyword evidence="7" id="KW-1185">Reference proteome</keyword>
<feature type="domain" description="HTH tetR-type" evidence="5">
    <location>
        <begin position="13"/>
        <end position="73"/>
    </location>
</feature>
<gene>
    <name evidence="6" type="ORF">V473_19075</name>
</gene>
<keyword evidence="3" id="KW-0804">Transcription</keyword>
<evidence type="ECO:0000256" key="2">
    <source>
        <dbReference type="ARBA" id="ARBA00023125"/>
    </source>
</evidence>
<dbReference type="GO" id="GO:0003700">
    <property type="term" value="F:DNA-binding transcription factor activity"/>
    <property type="evidence" value="ECO:0007669"/>
    <property type="project" value="TreeGrafter"/>
</dbReference>
<dbReference type="PANTHER" id="PTHR30055:SF234">
    <property type="entry name" value="HTH-TYPE TRANSCRIPTIONAL REGULATOR BETI"/>
    <property type="match status" value="1"/>
</dbReference>
<organism evidence="6 7">
    <name type="scientific">Sphingobium cupriresistens LL01</name>
    <dbReference type="NCBI Taxonomy" id="1420583"/>
    <lineage>
        <taxon>Bacteria</taxon>
        <taxon>Pseudomonadati</taxon>
        <taxon>Pseudomonadota</taxon>
        <taxon>Alphaproteobacteria</taxon>
        <taxon>Sphingomonadales</taxon>
        <taxon>Sphingomonadaceae</taxon>
        <taxon>Sphingobium</taxon>
    </lineage>
</organism>
<dbReference type="RefSeq" id="WP_082679188.1">
    <property type="nucleotide sequence ID" value="NZ_KQ130436.1"/>
</dbReference>
<evidence type="ECO:0000259" key="5">
    <source>
        <dbReference type="PROSITE" id="PS50977"/>
    </source>
</evidence>
<dbReference type="InterPro" id="IPR050109">
    <property type="entry name" value="HTH-type_TetR-like_transc_reg"/>
</dbReference>
<dbReference type="AlphaFoldDB" id="A0A0J7XN53"/>
<keyword evidence="1" id="KW-0805">Transcription regulation</keyword>
<dbReference type="InterPro" id="IPR001647">
    <property type="entry name" value="HTH_TetR"/>
</dbReference>
<evidence type="ECO:0000256" key="3">
    <source>
        <dbReference type="ARBA" id="ARBA00023163"/>
    </source>
</evidence>
<evidence type="ECO:0000313" key="7">
    <source>
        <dbReference type="Proteomes" id="UP000052232"/>
    </source>
</evidence>
<reference evidence="6 7" key="1">
    <citation type="journal article" date="2015" name="G3 (Bethesda)">
        <title>Insights into Ongoing Evolution of the Hexachlorocyclohexane Catabolic Pathway from Comparative Genomics of Ten Sphingomonadaceae Strains.</title>
        <authorList>
            <person name="Pearce S.L."/>
            <person name="Oakeshott J.G."/>
            <person name="Pandey G."/>
        </authorList>
    </citation>
    <scope>NUCLEOTIDE SEQUENCE [LARGE SCALE GENOMIC DNA]</scope>
    <source>
        <strain evidence="6 7">LL01</strain>
    </source>
</reference>
<dbReference type="Pfam" id="PF00440">
    <property type="entry name" value="TetR_N"/>
    <property type="match status" value="1"/>
</dbReference>
<dbReference type="PANTHER" id="PTHR30055">
    <property type="entry name" value="HTH-TYPE TRANSCRIPTIONAL REGULATOR RUTR"/>
    <property type="match status" value="1"/>
</dbReference>